<dbReference type="EMBL" id="VUOE01000003">
    <property type="protein sequence ID" value="KAA2215805.1"/>
    <property type="molecule type" value="Genomic_DNA"/>
</dbReference>
<evidence type="ECO:0000259" key="11">
    <source>
        <dbReference type="PROSITE" id="PS50929"/>
    </source>
</evidence>
<dbReference type="InterPro" id="IPR039421">
    <property type="entry name" value="Type_1_exporter"/>
</dbReference>
<dbReference type="GO" id="GO:0016887">
    <property type="term" value="F:ATP hydrolysis activity"/>
    <property type="evidence" value="ECO:0007669"/>
    <property type="project" value="InterPro"/>
</dbReference>
<dbReference type="Pfam" id="PF00005">
    <property type="entry name" value="ABC_tran"/>
    <property type="match status" value="1"/>
</dbReference>
<feature type="domain" description="ABC transmembrane type-1" evidence="11">
    <location>
        <begin position="22"/>
        <end position="304"/>
    </location>
</feature>
<dbReference type="SMART" id="SM00382">
    <property type="entry name" value="AAA"/>
    <property type="match status" value="1"/>
</dbReference>
<comment type="subcellular location">
    <subcellularLocation>
        <location evidence="1">Cell membrane</location>
        <topology evidence="1">Multi-pass membrane protein</topology>
    </subcellularLocation>
</comment>
<dbReference type="InterPro" id="IPR027417">
    <property type="entry name" value="P-loop_NTPase"/>
</dbReference>
<evidence type="ECO:0000259" key="10">
    <source>
        <dbReference type="PROSITE" id="PS50893"/>
    </source>
</evidence>
<evidence type="ECO:0000256" key="1">
    <source>
        <dbReference type="ARBA" id="ARBA00004651"/>
    </source>
</evidence>
<gene>
    <name evidence="12" type="ORF">F0361_16550</name>
</gene>
<dbReference type="InterPro" id="IPR003439">
    <property type="entry name" value="ABC_transporter-like_ATP-bd"/>
</dbReference>
<dbReference type="InterPro" id="IPR017871">
    <property type="entry name" value="ABC_transporter-like_CS"/>
</dbReference>
<dbReference type="PROSITE" id="PS50929">
    <property type="entry name" value="ABC_TM1F"/>
    <property type="match status" value="1"/>
</dbReference>
<dbReference type="Gene3D" id="1.20.1560.10">
    <property type="entry name" value="ABC transporter type 1, transmembrane domain"/>
    <property type="match status" value="1"/>
</dbReference>
<dbReference type="FunFam" id="3.40.50.300:FF:000221">
    <property type="entry name" value="Multidrug ABC transporter ATP-binding protein"/>
    <property type="match status" value="1"/>
</dbReference>
<name>A0A5B2TPD0_9FLAO</name>
<dbReference type="InterPro" id="IPR011527">
    <property type="entry name" value="ABC1_TM_dom"/>
</dbReference>
<evidence type="ECO:0000256" key="2">
    <source>
        <dbReference type="ARBA" id="ARBA00022448"/>
    </source>
</evidence>
<keyword evidence="6 12" id="KW-0067">ATP-binding</keyword>
<keyword evidence="7 9" id="KW-1133">Transmembrane helix</keyword>
<reference evidence="12 13" key="1">
    <citation type="submission" date="2019-09" db="EMBL/GenBank/DDBJ databases">
        <authorList>
            <person name="Khan S.A."/>
            <person name="Jeon C.O."/>
            <person name="Chun B.H."/>
            <person name="Jeong S.E."/>
        </authorList>
    </citation>
    <scope>NUCLEOTIDE SEQUENCE [LARGE SCALE GENOMIC DNA]</scope>
    <source>
        <strain evidence="12 13">KCTC 42508</strain>
    </source>
</reference>
<feature type="transmembrane region" description="Helical" evidence="9">
    <location>
        <begin position="55"/>
        <end position="75"/>
    </location>
</feature>
<dbReference type="PANTHER" id="PTHR24221:SF654">
    <property type="entry name" value="ATP-BINDING CASSETTE SUB-FAMILY B MEMBER 6"/>
    <property type="match status" value="1"/>
</dbReference>
<keyword evidence="8 9" id="KW-0472">Membrane</keyword>
<protein>
    <submittedName>
        <fullName evidence="12">ABC transporter ATP-binding protein</fullName>
    </submittedName>
</protein>
<dbReference type="InterPro" id="IPR003593">
    <property type="entry name" value="AAA+_ATPase"/>
</dbReference>
<dbReference type="GO" id="GO:0005524">
    <property type="term" value="F:ATP binding"/>
    <property type="evidence" value="ECO:0007669"/>
    <property type="project" value="UniProtKB-KW"/>
</dbReference>
<evidence type="ECO:0000256" key="6">
    <source>
        <dbReference type="ARBA" id="ARBA00022840"/>
    </source>
</evidence>
<dbReference type="Pfam" id="PF00664">
    <property type="entry name" value="ABC_membrane"/>
    <property type="match status" value="1"/>
</dbReference>
<dbReference type="GO" id="GO:0034040">
    <property type="term" value="F:ATPase-coupled lipid transmembrane transporter activity"/>
    <property type="evidence" value="ECO:0007669"/>
    <property type="project" value="TreeGrafter"/>
</dbReference>
<evidence type="ECO:0000256" key="3">
    <source>
        <dbReference type="ARBA" id="ARBA00022475"/>
    </source>
</evidence>
<evidence type="ECO:0000256" key="7">
    <source>
        <dbReference type="ARBA" id="ARBA00022989"/>
    </source>
</evidence>
<keyword evidence="4 9" id="KW-0812">Transmembrane</keyword>
<dbReference type="Gene3D" id="3.40.50.300">
    <property type="entry name" value="P-loop containing nucleotide triphosphate hydrolases"/>
    <property type="match status" value="1"/>
</dbReference>
<dbReference type="AlphaFoldDB" id="A0A5B2TPD0"/>
<evidence type="ECO:0000256" key="4">
    <source>
        <dbReference type="ARBA" id="ARBA00022692"/>
    </source>
</evidence>
<dbReference type="PROSITE" id="PS50893">
    <property type="entry name" value="ABC_TRANSPORTER_2"/>
    <property type="match status" value="1"/>
</dbReference>
<accession>A0A5B2TPD0</accession>
<feature type="domain" description="ABC transporter" evidence="10">
    <location>
        <begin position="337"/>
        <end position="569"/>
    </location>
</feature>
<keyword evidence="3" id="KW-1003">Cell membrane</keyword>
<keyword evidence="5" id="KW-0547">Nucleotide-binding</keyword>
<dbReference type="GO" id="GO:0140359">
    <property type="term" value="F:ABC-type transporter activity"/>
    <property type="evidence" value="ECO:0007669"/>
    <property type="project" value="InterPro"/>
</dbReference>
<dbReference type="PROSITE" id="PS51257">
    <property type="entry name" value="PROKAR_LIPOPROTEIN"/>
    <property type="match status" value="1"/>
</dbReference>
<evidence type="ECO:0000256" key="8">
    <source>
        <dbReference type="ARBA" id="ARBA00023136"/>
    </source>
</evidence>
<dbReference type="GO" id="GO:0005886">
    <property type="term" value="C:plasma membrane"/>
    <property type="evidence" value="ECO:0007669"/>
    <property type="project" value="UniProtKB-SubCell"/>
</dbReference>
<keyword evidence="2" id="KW-0813">Transport</keyword>
<dbReference type="InterPro" id="IPR036640">
    <property type="entry name" value="ABC1_TM_sf"/>
</dbReference>
<evidence type="ECO:0000313" key="12">
    <source>
        <dbReference type="EMBL" id="KAA2215805.1"/>
    </source>
</evidence>
<evidence type="ECO:0000313" key="13">
    <source>
        <dbReference type="Proteomes" id="UP000323188"/>
    </source>
</evidence>
<dbReference type="SUPFAM" id="SSF52540">
    <property type="entry name" value="P-loop containing nucleoside triphosphate hydrolases"/>
    <property type="match status" value="1"/>
</dbReference>
<dbReference type="CDD" id="cd07346">
    <property type="entry name" value="ABC_6TM_exporters"/>
    <property type="match status" value="1"/>
</dbReference>
<sequence>MKRNDTFSFVIKYLKPYWGWELLLLLLLLITTACSLASPYIIKVIIDEVFPSKDYAFLVEILSILVGIYVIRIVLSFFSDYLDTWVSNRIVKTLRNELFLHIIRLPMNFFSQNKSGDILHRISSEVDNVKSAITESLIKLIDSLFSIIFIVIMLSFLNWKLFLITSLIFPLTFLNVRYFQPKIKKIVEKNRLKDSAILSYLSERFVSIKLVKIYNAYKFEREKFNNIQDEYIKTDLKTTILSSGTRSVSTFLIALSPILVFGWGGKQVLNGSMTLGILIAFLQYLNRLYGPLRDIMGLYVEIIGASVSINRIMEFLNTPIHSNSGKVIEAFKPTNKISFNKIVFKYDKRSIIDGLTLNLEIGKKYALVGKSGSGKSTLINLLCNFYEPDSGMITIDGLPLNHIEVNGWRNQISLVSQDTLLFNERIIDNLKYGNTADEKRIRAITSLTLIHDQIELMEHKYDTIIGDQGAKLSGGQKQRIAIARCILKDSPIIILDEATSALDSITESKIISNLFDTFPDKTFILISHRQSTIKNVDKIICFKDGEIAEIGNHSQLSRNNSYYCELFKDQNTIVGSKYKFK</sequence>
<evidence type="ECO:0000256" key="9">
    <source>
        <dbReference type="SAM" id="Phobius"/>
    </source>
</evidence>
<dbReference type="SUPFAM" id="SSF90123">
    <property type="entry name" value="ABC transporter transmembrane region"/>
    <property type="match status" value="1"/>
</dbReference>
<dbReference type="Proteomes" id="UP000323188">
    <property type="component" value="Unassembled WGS sequence"/>
</dbReference>
<dbReference type="PROSITE" id="PS00211">
    <property type="entry name" value="ABC_TRANSPORTER_1"/>
    <property type="match status" value="1"/>
</dbReference>
<dbReference type="RefSeq" id="WP_154920473.1">
    <property type="nucleotide sequence ID" value="NZ_VUOE01000003.1"/>
</dbReference>
<evidence type="ECO:0000256" key="5">
    <source>
        <dbReference type="ARBA" id="ARBA00022741"/>
    </source>
</evidence>
<organism evidence="12 13">
    <name type="scientific">Maribacter flavus</name>
    <dbReference type="NCBI Taxonomy" id="1658664"/>
    <lineage>
        <taxon>Bacteria</taxon>
        <taxon>Pseudomonadati</taxon>
        <taxon>Bacteroidota</taxon>
        <taxon>Flavobacteriia</taxon>
        <taxon>Flavobacteriales</taxon>
        <taxon>Flavobacteriaceae</taxon>
        <taxon>Maribacter</taxon>
    </lineage>
</organism>
<comment type="caution">
    <text evidence="12">The sequence shown here is derived from an EMBL/GenBank/DDBJ whole genome shotgun (WGS) entry which is preliminary data.</text>
</comment>
<proteinExistence type="predicted"/>
<dbReference type="PANTHER" id="PTHR24221">
    <property type="entry name" value="ATP-BINDING CASSETTE SUB-FAMILY B"/>
    <property type="match status" value="1"/>
</dbReference>